<keyword evidence="1" id="KW-0472">Membrane</keyword>
<sequence>MIIPNFKFYDKEKIFNIFLIMFASFHFITMYYNDVLLVDDLAKMYEVFELKKGTGNYFTFIHMFLDTETMTSRPISGIITGTLVYISKFNSNLYFLGSILFYFSILVIFNTLKRIFESEAAVFISFLYCLLFMGSSIQYSPIMLNSSLATIFYCISLNYILKSNGKYNVLYSLIFFFFSSLSYEIFIPLMVINLFFVKGSLMKGKYFLSSILLILLYRRGMEPFLFVNYYKRDIIGNVFDMERLKRIFILVFKLFSRDIIATIYRSVIAIKFYSLLDYL</sequence>
<gene>
    <name evidence="2" type="ORF">CHRY9393_02903</name>
</gene>
<reference evidence="2 3" key="1">
    <citation type="submission" date="2020-01" db="EMBL/GenBank/DDBJ databases">
        <authorList>
            <person name="Rodrigo-Torres L."/>
            <person name="Arahal R. D."/>
            <person name="Lucena T."/>
        </authorList>
    </citation>
    <scope>NUCLEOTIDE SEQUENCE [LARGE SCALE GENOMIC DNA]</scope>
    <source>
        <strain evidence="2 3">CECT 9393</strain>
    </source>
</reference>
<evidence type="ECO:0000313" key="2">
    <source>
        <dbReference type="EMBL" id="CAA7391377.1"/>
    </source>
</evidence>
<proteinExistence type="predicted"/>
<feature type="transmembrane region" description="Helical" evidence="1">
    <location>
        <begin position="173"/>
        <end position="195"/>
    </location>
</feature>
<organism evidence="2 3">
    <name type="scientific">Chryseobacterium fistulae</name>
    <dbReference type="NCBI Taxonomy" id="2675058"/>
    <lineage>
        <taxon>Bacteria</taxon>
        <taxon>Pseudomonadati</taxon>
        <taxon>Bacteroidota</taxon>
        <taxon>Flavobacteriia</taxon>
        <taxon>Flavobacteriales</taxon>
        <taxon>Weeksellaceae</taxon>
        <taxon>Chryseobacterium group</taxon>
        <taxon>Chryseobacterium</taxon>
    </lineage>
</organism>
<feature type="transmembrane region" description="Helical" evidence="1">
    <location>
        <begin position="93"/>
        <end position="112"/>
    </location>
</feature>
<evidence type="ECO:0000256" key="1">
    <source>
        <dbReference type="SAM" id="Phobius"/>
    </source>
</evidence>
<keyword evidence="1" id="KW-1133">Transmembrane helix</keyword>
<evidence type="ECO:0000313" key="3">
    <source>
        <dbReference type="Proteomes" id="UP000445309"/>
    </source>
</evidence>
<keyword evidence="3" id="KW-1185">Reference proteome</keyword>
<name>A0A6N4XRW6_9FLAO</name>
<feature type="transmembrane region" description="Helical" evidence="1">
    <location>
        <begin position="14"/>
        <end position="32"/>
    </location>
</feature>
<accession>A0A6N4XRW6</accession>
<evidence type="ECO:0008006" key="4">
    <source>
        <dbReference type="Google" id="ProtNLM"/>
    </source>
</evidence>
<dbReference type="Proteomes" id="UP000445309">
    <property type="component" value="Unassembled WGS sequence"/>
</dbReference>
<feature type="transmembrane region" description="Helical" evidence="1">
    <location>
        <begin position="119"/>
        <end position="137"/>
    </location>
</feature>
<dbReference type="AlphaFoldDB" id="A0A6N4XRW6"/>
<protein>
    <recommendedName>
        <fullName evidence="4">EpsG family protein</fullName>
    </recommendedName>
</protein>
<feature type="transmembrane region" description="Helical" evidence="1">
    <location>
        <begin position="207"/>
        <end position="227"/>
    </location>
</feature>
<dbReference type="EMBL" id="CACVBY010000084">
    <property type="protein sequence ID" value="CAA7391377.1"/>
    <property type="molecule type" value="Genomic_DNA"/>
</dbReference>
<feature type="transmembrane region" description="Helical" evidence="1">
    <location>
        <begin position="143"/>
        <end position="161"/>
    </location>
</feature>
<feature type="transmembrane region" description="Helical" evidence="1">
    <location>
        <begin position="247"/>
        <end position="273"/>
    </location>
</feature>
<keyword evidence="1" id="KW-0812">Transmembrane</keyword>